<accession>A0ABP0QD73</accession>
<evidence type="ECO:0000313" key="2">
    <source>
        <dbReference type="EMBL" id="CAK9079869.1"/>
    </source>
</evidence>
<sequence length="283" mass="30731">MSEQSRWFIKDKPLEEKIKACKKSLEAAQRSGRANIAKALEEKLVKLLDEQSPASKPKAVKGGAAKGKNTKRPKKAPTPREAKEIPLKKKKKETPRSASSKATHSANQPIQPAKQTKKTKTMKATRADEASASAPQAFRKLRKKVTTTQEPEKVKKKLKKKSQGSGNDHQTAIDLLLRAAAKAKAARAAAGEESEEEALMPDLPPAKCFTSMTADDGEPGFGEDDGHPNSTTGAEEEDDFFDAVEDPLVDRPEAPDPVCVFFSKESHQGAGLSSVIRFDSEES</sequence>
<dbReference type="EMBL" id="CAXAMN010024361">
    <property type="protein sequence ID" value="CAK9085944.1"/>
    <property type="molecule type" value="Genomic_DNA"/>
</dbReference>
<feature type="region of interest" description="Disordered" evidence="1">
    <location>
        <begin position="48"/>
        <end position="169"/>
    </location>
</feature>
<comment type="caution">
    <text evidence="3">The sequence shown here is derived from an EMBL/GenBank/DDBJ whole genome shotgun (WGS) entry which is preliminary data.</text>
</comment>
<feature type="compositionally biased region" description="Low complexity" evidence="1">
    <location>
        <begin position="56"/>
        <end position="67"/>
    </location>
</feature>
<feature type="region of interest" description="Disordered" evidence="1">
    <location>
        <begin position="187"/>
        <end position="242"/>
    </location>
</feature>
<dbReference type="EMBL" id="CAXAMN010023695">
    <property type="protein sequence ID" value="CAK9079869.1"/>
    <property type="molecule type" value="Genomic_DNA"/>
</dbReference>
<name>A0ABP0QD73_9DINO</name>
<organism evidence="3 4">
    <name type="scientific">Durusdinium trenchii</name>
    <dbReference type="NCBI Taxonomy" id="1381693"/>
    <lineage>
        <taxon>Eukaryota</taxon>
        <taxon>Sar</taxon>
        <taxon>Alveolata</taxon>
        <taxon>Dinophyceae</taxon>
        <taxon>Suessiales</taxon>
        <taxon>Symbiodiniaceae</taxon>
        <taxon>Durusdinium</taxon>
    </lineage>
</organism>
<dbReference type="Proteomes" id="UP001642484">
    <property type="component" value="Unassembled WGS sequence"/>
</dbReference>
<feature type="compositionally biased region" description="Basic and acidic residues" evidence="1">
    <location>
        <begin position="78"/>
        <end position="87"/>
    </location>
</feature>
<protein>
    <submittedName>
        <fullName evidence="3">Uncharacterized protein</fullName>
    </submittedName>
</protein>
<evidence type="ECO:0000313" key="3">
    <source>
        <dbReference type="EMBL" id="CAK9085944.1"/>
    </source>
</evidence>
<reference evidence="3 4" key="1">
    <citation type="submission" date="2024-02" db="EMBL/GenBank/DDBJ databases">
        <authorList>
            <person name="Chen Y."/>
            <person name="Shah S."/>
            <person name="Dougan E. K."/>
            <person name="Thang M."/>
            <person name="Chan C."/>
        </authorList>
    </citation>
    <scope>NUCLEOTIDE SEQUENCE [LARGE SCALE GENOMIC DNA]</scope>
</reference>
<gene>
    <name evidence="2" type="ORF">CCMP2556_LOCUS39267</name>
    <name evidence="3" type="ORF">CCMP2556_LOCUS41681</name>
</gene>
<feature type="compositionally biased region" description="Basic residues" evidence="1">
    <location>
        <begin position="68"/>
        <end position="77"/>
    </location>
</feature>
<keyword evidence="4" id="KW-1185">Reference proteome</keyword>
<feature type="compositionally biased region" description="Polar residues" evidence="1">
    <location>
        <begin position="96"/>
        <end position="110"/>
    </location>
</feature>
<proteinExistence type="predicted"/>
<evidence type="ECO:0000256" key="1">
    <source>
        <dbReference type="SAM" id="MobiDB-lite"/>
    </source>
</evidence>
<evidence type="ECO:0000313" key="4">
    <source>
        <dbReference type="Proteomes" id="UP001642484"/>
    </source>
</evidence>